<feature type="compositionally biased region" description="Basic residues" evidence="1">
    <location>
        <begin position="58"/>
        <end position="78"/>
    </location>
</feature>
<feature type="signal peptide" evidence="2">
    <location>
        <begin position="1"/>
        <end position="28"/>
    </location>
</feature>
<dbReference type="RefSeq" id="WP_004618864.1">
    <property type="nucleotide sequence ID" value="NZ_ACXX02000005.1"/>
</dbReference>
<evidence type="ECO:0000256" key="1">
    <source>
        <dbReference type="SAM" id="MobiDB-lite"/>
    </source>
</evidence>
<evidence type="ECO:0000256" key="2">
    <source>
        <dbReference type="SAM" id="SignalP"/>
    </source>
</evidence>
<feature type="chain" id="PRO_5003271257" evidence="2">
    <location>
        <begin position="29"/>
        <end position="78"/>
    </location>
</feature>
<evidence type="ECO:0000313" key="4">
    <source>
        <dbReference type="Proteomes" id="UP000003860"/>
    </source>
</evidence>
<sequence>MIKKLLLIGTLMIAILFESTAVCGAADAKDKKQYPEVSQSAVKIDTTVLDKTLDTQKNSRKPRRKRKRLLPRKNYRKK</sequence>
<keyword evidence="4" id="KW-1185">Reference proteome</keyword>
<organism evidence="3 4">
    <name type="scientific">Ruminiclostridium papyrosolvens DSM 2782</name>
    <dbReference type="NCBI Taxonomy" id="588581"/>
    <lineage>
        <taxon>Bacteria</taxon>
        <taxon>Bacillati</taxon>
        <taxon>Bacillota</taxon>
        <taxon>Clostridia</taxon>
        <taxon>Eubacteriales</taxon>
        <taxon>Oscillospiraceae</taxon>
        <taxon>Ruminiclostridium</taxon>
    </lineage>
</organism>
<reference evidence="3" key="2">
    <citation type="submission" date="2011-01" db="EMBL/GenBank/DDBJ databases">
        <title>The Non-contiguous Finished genome of Clostridium papyrosolvens.</title>
        <authorList>
            <person name="Lucas S."/>
            <person name="Copeland A."/>
            <person name="Lapidus A."/>
            <person name="Cheng J.-F."/>
            <person name="Goodwin L."/>
            <person name="Pitluck S."/>
            <person name="Misra M."/>
            <person name="Chertkov O."/>
            <person name="Detter J.C."/>
            <person name="Han C."/>
            <person name="Tapia R."/>
            <person name="Land M."/>
            <person name="Hauser L."/>
            <person name="Kyrpides N."/>
            <person name="Ivanova N."/>
            <person name="Pagani I."/>
            <person name="Mouttaki H."/>
            <person name="He Z."/>
            <person name="Zhou J."/>
            <person name="Hemme C.L."/>
            <person name="Woyke T."/>
        </authorList>
    </citation>
    <scope>NUCLEOTIDE SEQUENCE [LARGE SCALE GENOMIC DNA]</scope>
    <source>
        <strain evidence="3">DSM 2782</strain>
    </source>
</reference>
<accession>F1TCB9</accession>
<dbReference type="AlphaFoldDB" id="F1TCB9"/>
<feature type="region of interest" description="Disordered" evidence="1">
    <location>
        <begin position="52"/>
        <end position="78"/>
    </location>
</feature>
<dbReference type="Proteomes" id="UP000003860">
    <property type="component" value="Unassembled WGS sequence"/>
</dbReference>
<keyword evidence="2" id="KW-0732">Signal</keyword>
<name>F1TCB9_9FIRM</name>
<dbReference type="STRING" id="588581.Cpap_2720"/>
<gene>
    <name evidence="3" type="ORF">Cpap_2720</name>
</gene>
<reference evidence="3" key="1">
    <citation type="submission" date="2009-07" db="EMBL/GenBank/DDBJ databases">
        <authorList>
            <consortium name="US DOE Joint Genome Institute (JGI-PGF)"/>
            <person name="Lucas S."/>
            <person name="Copeland A."/>
            <person name="Lapidus A."/>
            <person name="Glavina del Rio T."/>
            <person name="Tice H."/>
            <person name="Bruce D."/>
            <person name="Goodwin L."/>
            <person name="Pitluck S."/>
            <person name="Larimer F."/>
            <person name="Land M.L."/>
            <person name="Mouttaki H."/>
            <person name="He Z."/>
            <person name="Zhou J."/>
            <person name="Hemme C.L."/>
        </authorList>
    </citation>
    <scope>NUCLEOTIDE SEQUENCE [LARGE SCALE GENOMIC DNA]</scope>
    <source>
        <strain evidence="3">DSM 2782</strain>
    </source>
</reference>
<evidence type="ECO:0000313" key="3">
    <source>
        <dbReference type="EMBL" id="EGD48034.1"/>
    </source>
</evidence>
<comment type="caution">
    <text evidence="3">The sequence shown here is derived from an EMBL/GenBank/DDBJ whole genome shotgun (WGS) entry which is preliminary data.</text>
</comment>
<protein>
    <submittedName>
        <fullName evidence="3">ErfK/YbiS/YcfS/YnhG family protein</fullName>
    </submittedName>
</protein>
<dbReference type="EMBL" id="ACXX02000005">
    <property type="protein sequence ID" value="EGD48034.1"/>
    <property type="molecule type" value="Genomic_DNA"/>
</dbReference>
<proteinExistence type="predicted"/>